<dbReference type="EMBL" id="CAJNOQ010005774">
    <property type="protein sequence ID" value="CAF1111046.1"/>
    <property type="molecule type" value="Genomic_DNA"/>
</dbReference>
<dbReference type="Proteomes" id="UP000663829">
    <property type="component" value="Unassembled WGS sequence"/>
</dbReference>
<name>A0A814PUK5_9BILA</name>
<evidence type="ECO:0000313" key="1">
    <source>
        <dbReference type="EMBL" id="CAF1111046.1"/>
    </source>
</evidence>
<reference evidence="1" key="1">
    <citation type="submission" date="2021-02" db="EMBL/GenBank/DDBJ databases">
        <authorList>
            <person name="Nowell W R."/>
        </authorList>
    </citation>
    <scope>NUCLEOTIDE SEQUENCE</scope>
</reference>
<dbReference type="EMBL" id="CAJOBC010005775">
    <property type="protein sequence ID" value="CAF3875474.1"/>
    <property type="molecule type" value="Genomic_DNA"/>
</dbReference>
<dbReference type="OrthoDB" id="10012476at2759"/>
<organism evidence="1 3">
    <name type="scientific">Didymodactylos carnosus</name>
    <dbReference type="NCBI Taxonomy" id="1234261"/>
    <lineage>
        <taxon>Eukaryota</taxon>
        <taxon>Metazoa</taxon>
        <taxon>Spiralia</taxon>
        <taxon>Gnathifera</taxon>
        <taxon>Rotifera</taxon>
        <taxon>Eurotatoria</taxon>
        <taxon>Bdelloidea</taxon>
        <taxon>Philodinida</taxon>
        <taxon>Philodinidae</taxon>
        <taxon>Didymodactylos</taxon>
    </lineage>
</organism>
<proteinExistence type="predicted"/>
<evidence type="ECO:0000313" key="2">
    <source>
        <dbReference type="EMBL" id="CAF3875474.1"/>
    </source>
</evidence>
<protein>
    <submittedName>
        <fullName evidence="1">Uncharacterized protein</fullName>
    </submittedName>
</protein>
<gene>
    <name evidence="1" type="ORF">GPM918_LOCUS19234</name>
    <name evidence="2" type="ORF">SRO942_LOCUS19233</name>
</gene>
<accession>A0A814PUK5</accession>
<sequence length="171" mass="20237">MWATLSGDQNRKLGYFQRIHLYDEYKPFPLEFFNMINQTFLNLTELHIAPLGPTSEEQRLVREQSKTLYLLTENNQWKLGSALFVYMESDSENSSFNHTIPCLKLDFANKNHPKLNQLLELMNVKHLRMNDLSLVDKEPLHAEGFRMKLIQIPPYIKKWLNEIKFQSDAIH</sequence>
<comment type="caution">
    <text evidence="1">The sequence shown here is derived from an EMBL/GenBank/DDBJ whole genome shotgun (WGS) entry which is preliminary data.</text>
</comment>
<dbReference type="AlphaFoldDB" id="A0A814PUK5"/>
<evidence type="ECO:0000313" key="3">
    <source>
        <dbReference type="Proteomes" id="UP000663829"/>
    </source>
</evidence>
<dbReference type="Proteomes" id="UP000681722">
    <property type="component" value="Unassembled WGS sequence"/>
</dbReference>
<keyword evidence="3" id="KW-1185">Reference proteome</keyword>